<comment type="caution">
    <text evidence="2">The sequence shown here is derived from an EMBL/GenBank/DDBJ whole genome shotgun (WGS) entry which is preliminary data.</text>
</comment>
<dbReference type="Proteomes" id="UP000655830">
    <property type="component" value="Unassembled WGS sequence"/>
</dbReference>
<evidence type="ECO:0000313" key="2">
    <source>
        <dbReference type="EMBL" id="MBC8579303.1"/>
    </source>
</evidence>
<organism evidence="2 3">
    <name type="scientific">Zhenhengia yiwuensis</name>
    <dbReference type="NCBI Taxonomy" id="2763666"/>
    <lineage>
        <taxon>Bacteria</taxon>
        <taxon>Bacillati</taxon>
        <taxon>Bacillota</taxon>
        <taxon>Clostridia</taxon>
        <taxon>Lachnospirales</taxon>
        <taxon>Lachnospiraceae</taxon>
        <taxon>Zhenhengia</taxon>
    </lineage>
</organism>
<name>A0A926EJN7_9FIRM</name>
<reference evidence="2" key="1">
    <citation type="submission" date="2020-08" db="EMBL/GenBank/DDBJ databases">
        <title>Genome public.</title>
        <authorList>
            <person name="Liu C."/>
            <person name="Sun Q."/>
        </authorList>
    </citation>
    <scope>NUCLEOTIDE SEQUENCE</scope>
    <source>
        <strain evidence="2">NSJ-12</strain>
    </source>
</reference>
<evidence type="ECO:0000313" key="3">
    <source>
        <dbReference type="Proteomes" id="UP000655830"/>
    </source>
</evidence>
<sequence>MPTKKDTSLCYIRLFNAFTSSIAFDLYLDNQLMYSYFLYEDFTKYYPIPSGKHILKLTQHYKEDVLYEKKINLQRFQIYTGVLACKYKDPETYHIFCLEEPQKLLEPPRLAVRLNHFARFDGAISLNLPEEPLPIRNIRYGQASSYLVKEPAPYTFIIKETSEENELTTLSSKKLKPGRLYSIYLVGDGTKTFPYKTVLSIDGFSYLPIEKIQKRTT</sequence>
<accession>A0A926EJN7</accession>
<feature type="domain" description="DUF4397" evidence="1">
    <location>
        <begin position="11"/>
        <end position="123"/>
    </location>
</feature>
<dbReference type="RefSeq" id="WP_249332422.1">
    <property type="nucleotide sequence ID" value="NZ_JACRSY010000009.1"/>
</dbReference>
<dbReference type="Pfam" id="PF14344">
    <property type="entry name" value="DUF4397"/>
    <property type="match status" value="1"/>
</dbReference>
<keyword evidence="3" id="KW-1185">Reference proteome</keyword>
<protein>
    <submittedName>
        <fullName evidence="2">DUF4397 domain-containing protein</fullName>
    </submittedName>
</protein>
<evidence type="ECO:0000259" key="1">
    <source>
        <dbReference type="Pfam" id="PF14344"/>
    </source>
</evidence>
<proteinExistence type="predicted"/>
<dbReference type="InterPro" id="IPR025510">
    <property type="entry name" value="DUF4397"/>
</dbReference>
<dbReference type="EMBL" id="JACRSY010000009">
    <property type="protein sequence ID" value="MBC8579303.1"/>
    <property type="molecule type" value="Genomic_DNA"/>
</dbReference>
<gene>
    <name evidence="2" type="ORF">H8718_07165</name>
</gene>
<dbReference type="AlphaFoldDB" id="A0A926EJN7"/>